<proteinExistence type="predicted"/>
<dbReference type="SUPFAM" id="SSF53254">
    <property type="entry name" value="Phosphoglycerate mutase-like"/>
    <property type="match status" value="1"/>
</dbReference>
<sequence>MDHKQKSFTPPSKARLDEEEFGSQCLQGRLTKTLPSPGEAENDGEYKGSFRELPRIDSPISAHHGSEENLVRYPIYNPNGGKRSSRASVCVGSIHRGSGRVESGIRVAPGGQRLSVRNLLVDLDKIEKTAGMTKVRRRNSINMGELHEARMLRLELSRNGIIHASVMHQEWRRKRFQGLYQAMKRRKMLMRLQMQSRVPKEVDDSQGASGLAEVPNRRTHSVPTSSPHILTPKRVYSKRTITLQRTSTHRKQSSEIYVLNSVPPEILLDQVKLACSSQPSTEGYGGEGFVFLTRHGEREDHVNPKWYLNAPNVFDPPLSKRGFTQASELGVRLKSENITHIIASPFTRTVQTAIEVAKHVGVKVHVDYGLAEHMETKQFHVTCNRLQLDPSTFRVKVNTHKELVARYGEIISPSLDLPDLKLSKWPASFPEEEEHLFERTNNTVKHMGMFAFEKKANVLLVSHQTPVEYMAFELCSEAEDKFVSVCCLTKAAPRKKNPKQKGWKLLFQHDDSFLSEPECLGRR</sequence>
<dbReference type="Pfam" id="PF00300">
    <property type="entry name" value="His_Phos_1"/>
    <property type="match status" value="1"/>
</dbReference>
<protein>
    <submittedName>
        <fullName evidence="2">Uncharacterized protein</fullName>
    </submittedName>
</protein>
<dbReference type="InterPro" id="IPR013078">
    <property type="entry name" value="His_Pase_superF_clade-1"/>
</dbReference>
<feature type="region of interest" description="Disordered" evidence="1">
    <location>
        <begin position="197"/>
        <end position="229"/>
    </location>
</feature>
<dbReference type="PANTHER" id="PTHR16469:SF27">
    <property type="entry name" value="UBIQUITIN-ASSOCIATED AND SH3 DOMAIN-CONTAINING BA-RELATED"/>
    <property type="match status" value="1"/>
</dbReference>
<accession>A0A7S4DRK3</accession>
<evidence type="ECO:0000313" key="2">
    <source>
        <dbReference type="EMBL" id="CAE0666041.1"/>
    </source>
</evidence>
<dbReference type="InterPro" id="IPR029033">
    <property type="entry name" value="His_PPase_superfam"/>
</dbReference>
<dbReference type="EMBL" id="HBIV01024603">
    <property type="protein sequence ID" value="CAE0666041.1"/>
    <property type="molecule type" value="Transcribed_RNA"/>
</dbReference>
<feature type="region of interest" description="Disordered" evidence="1">
    <location>
        <begin position="1"/>
        <end position="50"/>
    </location>
</feature>
<dbReference type="AlphaFoldDB" id="A0A7S4DRK3"/>
<organism evidence="2">
    <name type="scientific">Lotharella globosa</name>
    <dbReference type="NCBI Taxonomy" id="91324"/>
    <lineage>
        <taxon>Eukaryota</taxon>
        <taxon>Sar</taxon>
        <taxon>Rhizaria</taxon>
        <taxon>Cercozoa</taxon>
        <taxon>Chlorarachniophyceae</taxon>
        <taxon>Lotharella</taxon>
    </lineage>
</organism>
<name>A0A7S4DRK3_9EUKA</name>
<evidence type="ECO:0000256" key="1">
    <source>
        <dbReference type="SAM" id="MobiDB-lite"/>
    </source>
</evidence>
<dbReference type="SMART" id="SM00855">
    <property type="entry name" value="PGAM"/>
    <property type="match status" value="1"/>
</dbReference>
<dbReference type="CDD" id="cd07067">
    <property type="entry name" value="HP_PGM_like"/>
    <property type="match status" value="1"/>
</dbReference>
<dbReference type="PANTHER" id="PTHR16469">
    <property type="entry name" value="UBIQUITIN-ASSOCIATED AND SH3 DOMAIN-CONTAINING BA-RELATED"/>
    <property type="match status" value="1"/>
</dbReference>
<dbReference type="Gene3D" id="3.40.50.1240">
    <property type="entry name" value="Phosphoglycerate mutase-like"/>
    <property type="match status" value="1"/>
</dbReference>
<gene>
    <name evidence="2" type="ORF">LGLO00237_LOCUS17648</name>
</gene>
<dbReference type="InterPro" id="IPR051710">
    <property type="entry name" value="Phosphatase_SH3-domain"/>
</dbReference>
<reference evidence="2" key="1">
    <citation type="submission" date="2021-01" db="EMBL/GenBank/DDBJ databases">
        <authorList>
            <person name="Corre E."/>
            <person name="Pelletier E."/>
            <person name="Niang G."/>
            <person name="Scheremetjew M."/>
            <person name="Finn R."/>
            <person name="Kale V."/>
            <person name="Holt S."/>
            <person name="Cochrane G."/>
            <person name="Meng A."/>
            <person name="Brown T."/>
            <person name="Cohen L."/>
        </authorList>
    </citation>
    <scope>NUCLEOTIDE SEQUENCE</scope>
    <source>
        <strain evidence="2">CCCM811</strain>
    </source>
</reference>